<comment type="caution">
    <text evidence="1">The sequence shown here is derived from an EMBL/GenBank/DDBJ whole genome shotgun (WGS) entry which is preliminary data.</text>
</comment>
<keyword evidence="2" id="KW-1185">Reference proteome</keyword>
<sequence>MESRVPYRHQRTRRMDPLSWAGARTLNPSLPFANGGFDSDAGDSGSFGGHTFRQTRQLGPPRFAITHRQPPIHARSSPSPPPTMPVSPRADTLLELRLGRGWWLHPEGRRLAENFLRENWLRHSINDQLFNWDRLDSVPARERRIQPHLSVDNHWRIVRETPLRYPELPAVIQERAVRGTSRQSIARQRRTGIPTWPRGAPHFDFFPLEDLEVEPPDPIYRAPHSSYEDDEPIPLHRSGGGPSPPMFSPMPHKIPASFVPIHSSTIKTEMNKRALVRPPKTREDSGDEDNRIFDPLLGFPIPKFRFGCLLQRAVGDRRSDRKIVLQPSLRSSLPVSPFSRPLHRRAHLQRSYSPAICRCLNAPYYPRRRPQSIQFAAPAPPSRSNRRLPPTPLFLQTRLSPPPLRSALAKSRASRETPGLILFTSILLFLPICTDRFRFCATELIIPLPSSPSLTLT</sequence>
<accession>A0ABD2JZX2</accession>
<gene>
    <name evidence="1" type="ORF">niasHT_026135</name>
</gene>
<dbReference type="AlphaFoldDB" id="A0ABD2JZX2"/>
<evidence type="ECO:0000313" key="1">
    <source>
        <dbReference type="EMBL" id="KAL3096195.1"/>
    </source>
</evidence>
<dbReference type="Proteomes" id="UP001620626">
    <property type="component" value="Unassembled WGS sequence"/>
</dbReference>
<organism evidence="1 2">
    <name type="scientific">Heterodera trifolii</name>
    <dbReference type="NCBI Taxonomy" id="157864"/>
    <lineage>
        <taxon>Eukaryota</taxon>
        <taxon>Metazoa</taxon>
        <taxon>Ecdysozoa</taxon>
        <taxon>Nematoda</taxon>
        <taxon>Chromadorea</taxon>
        <taxon>Rhabditida</taxon>
        <taxon>Tylenchina</taxon>
        <taxon>Tylenchomorpha</taxon>
        <taxon>Tylenchoidea</taxon>
        <taxon>Heteroderidae</taxon>
        <taxon>Heteroderinae</taxon>
        <taxon>Heterodera</taxon>
    </lineage>
</organism>
<reference evidence="1 2" key="1">
    <citation type="submission" date="2024-10" db="EMBL/GenBank/DDBJ databases">
        <authorList>
            <person name="Kim D."/>
        </authorList>
    </citation>
    <scope>NUCLEOTIDE SEQUENCE [LARGE SCALE GENOMIC DNA]</scope>
    <source>
        <strain evidence="1">BH-2024</strain>
    </source>
</reference>
<dbReference type="EMBL" id="JBICBT010000868">
    <property type="protein sequence ID" value="KAL3096195.1"/>
    <property type="molecule type" value="Genomic_DNA"/>
</dbReference>
<name>A0ABD2JZX2_9BILA</name>
<protein>
    <submittedName>
        <fullName evidence="1">Uncharacterized protein</fullName>
    </submittedName>
</protein>
<proteinExistence type="predicted"/>
<evidence type="ECO:0000313" key="2">
    <source>
        <dbReference type="Proteomes" id="UP001620626"/>
    </source>
</evidence>